<name>A0ABN9SN04_9DINO</name>
<organism evidence="2 3">
    <name type="scientific">Prorocentrum cordatum</name>
    <dbReference type="NCBI Taxonomy" id="2364126"/>
    <lineage>
        <taxon>Eukaryota</taxon>
        <taxon>Sar</taxon>
        <taxon>Alveolata</taxon>
        <taxon>Dinophyceae</taxon>
        <taxon>Prorocentrales</taxon>
        <taxon>Prorocentraceae</taxon>
        <taxon>Prorocentrum</taxon>
    </lineage>
</organism>
<dbReference type="EMBL" id="CAUYUJ010012080">
    <property type="protein sequence ID" value="CAK0833220.1"/>
    <property type="molecule type" value="Genomic_DNA"/>
</dbReference>
<feature type="compositionally biased region" description="Low complexity" evidence="1">
    <location>
        <begin position="45"/>
        <end position="57"/>
    </location>
</feature>
<evidence type="ECO:0000313" key="2">
    <source>
        <dbReference type="EMBL" id="CAK0833220.1"/>
    </source>
</evidence>
<sequence>MKRRRSKPLSGDKDFLAVPAIHFFGFPGFRTPSPPRLPPRLFENANRGAPRGQPAGPRGEHRGGGGAGPCLCDCMPRGDPQAADVQVCQQEHPSEEVTIRASPARGDAAAGAGAEPAGGGGGGLAGGAPRGHGLRAAAPLAAKRGRGDGSGAALGGPEQGPASHMGL</sequence>
<dbReference type="Proteomes" id="UP001189429">
    <property type="component" value="Unassembled WGS sequence"/>
</dbReference>
<evidence type="ECO:0000313" key="3">
    <source>
        <dbReference type="Proteomes" id="UP001189429"/>
    </source>
</evidence>
<feature type="compositionally biased region" description="Gly residues" evidence="1">
    <location>
        <begin position="148"/>
        <end position="158"/>
    </location>
</feature>
<evidence type="ECO:0000256" key="1">
    <source>
        <dbReference type="SAM" id="MobiDB-lite"/>
    </source>
</evidence>
<keyword evidence="3" id="KW-1185">Reference proteome</keyword>
<feature type="compositionally biased region" description="Gly residues" evidence="1">
    <location>
        <begin position="116"/>
        <end position="130"/>
    </location>
</feature>
<reference evidence="2" key="1">
    <citation type="submission" date="2023-10" db="EMBL/GenBank/DDBJ databases">
        <authorList>
            <person name="Chen Y."/>
            <person name="Shah S."/>
            <person name="Dougan E. K."/>
            <person name="Thang M."/>
            <person name="Chan C."/>
        </authorList>
    </citation>
    <scope>NUCLEOTIDE SEQUENCE [LARGE SCALE GENOMIC DNA]</scope>
</reference>
<feature type="compositionally biased region" description="Low complexity" evidence="1">
    <location>
        <begin position="100"/>
        <end position="115"/>
    </location>
</feature>
<accession>A0ABN9SN04</accession>
<proteinExistence type="predicted"/>
<gene>
    <name evidence="2" type="ORF">PCOR1329_LOCUS30989</name>
</gene>
<protein>
    <submittedName>
        <fullName evidence="2">Uncharacterized protein</fullName>
    </submittedName>
</protein>
<comment type="caution">
    <text evidence="2">The sequence shown here is derived from an EMBL/GenBank/DDBJ whole genome shotgun (WGS) entry which is preliminary data.</text>
</comment>
<feature type="region of interest" description="Disordered" evidence="1">
    <location>
        <begin position="27"/>
        <end position="167"/>
    </location>
</feature>